<feature type="domain" description="Poly(A) RNA polymerase mitochondrial-like central palm" evidence="2">
    <location>
        <begin position="159"/>
        <end position="299"/>
    </location>
</feature>
<feature type="region of interest" description="Disordered" evidence="1">
    <location>
        <begin position="24"/>
        <end position="125"/>
    </location>
</feature>
<dbReference type="InterPro" id="IPR043519">
    <property type="entry name" value="NT_sf"/>
</dbReference>
<dbReference type="InterPro" id="IPR054708">
    <property type="entry name" value="MTPAP-like_central"/>
</dbReference>
<dbReference type="SUPFAM" id="SSF81301">
    <property type="entry name" value="Nucleotidyltransferase"/>
    <property type="match status" value="1"/>
</dbReference>
<name>A0A067MMA5_BOTB1</name>
<dbReference type="AlphaFoldDB" id="A0A067MMA5"/>
<dbReference type="SUPFAM" id="SSF81631">
    <property type="entry name" value="PAP/OAS1 substrate-binding domain"/>
    <property type="match status" value="2"/>
</dbReference>
<accession>A0A067MMA5</accession>
<dbReference type="STRING" id="930990.A0A067MMA5"/>
<dbReference type="GO" id="GO:0010605">
    <property type="term" value="P:negative regulation of macromolecule metabolic process"/>
    <property type="evidence" value="ECO:0007669"/>
    <property type="project" value="UniProtKB-ARBA"/>
</dbReference>
<dbReference type="Proteomes" id="UP000027195">
    <property type="component" value="Unassembled WGS sequence"/>
</dbReference>
<dbReference type="GO" id="GO:0031123">
    <property type="term" value="P:RNA 3'-end processing"/>
    <property type="evidence" value="ECO:0007669"/>
    <property type="project" value="TreeGrafter"/>
</dbReference>
<feature type="compositionally biased region" description="Low complexity" evidence="1">
    <location>
        <begin position="103"/>
        <end position="124"/>
    </location>
</feature>
<feature type="compositionally biased region" description="Polar residues" evidence="1">
    <location>
        <begin position="65"/>
        <end position="80"/>
    </location>
</feature>
<sequence>MAAPSLRHTHLGALKASQRVCYSTGSPLLKPQPSSSRSKPPNQLAKRADTETPHVPRVRPRILAHSSSDAQPGHSNSRSPPQAKARAPTRANSDTSVAAAKWKSTSVSASTPSSSSKKPPYSNSILPAEETAMSNGPEKPHVAPVQTPASGRRSFYDLEINHLYIKNQPSQAVLEKRIATMTKLSALIKEKHGERFDVRCFGSTAYGVDSSKSDIDLVIIDGAMMEGMPPWMPVNQLPKIYNVRYLSQILHRAGFIEVCSIPWASVPIVKFKDPETGVHVDMNVNDQIGSFNTQLVQEFCEASIGLRPLIFYIKYWAGKLGLNDPSGKSGEKSFSSYCLALMTIGALQSKRVILPGEALVSHESDNRGVFWRRVKGGGHFRCRKLEFSPVPEPRQLELHRALRAWFRYWGYEYRANHDAMCVMKGRVFPPPKPEGPTPVKSKAQPQPNESDERETGDVDGDVAGDAGAQVAEPMGEVRELTMLETMQVLGRSGDDQVSKDTITRTLAGDLIHREPDGSLLKLSSIADCNIKIMNLNLESSPSLSEAKESTTGSDVVAGQVEASQAEGASGELVPSESGGEAKAVKRSAQPWTKSKISEAWMKGPVRVQDPFFLLHNVAGNVKQPTFDRFQEECRRAFKIISTWGSPEYLFKTPAELEAREQEMKKVADAARAAAEAMARNLPAAKSIPQETLAEMVSEAERAGNSYVREKLRLAAIRGAMRAGRDIDWDTVAGLPEGFTAAHLPKKVSADAAGDAAQRRAVKWSAAAAAAAAATYHKDPSGEQASNPRTAREGVQPQRAGAAASAKVTTPAKKRLKDDLPPTPMQE</sequence>
<evidence type="ECO:0000313" key="3">
    <source>
        <dbReference type="EMBL" id="KDQ16689.1"/>
    </source>
</evidence>
<dbReference type="PANTHER" id="PTHR12271">
    <property type="entry name" value="POLY A POLYMERASE CID PAP -RELATED"/>
    <property type="match status" value="1"/>
</dbReference>
<dbReference type="Pfam" id="PF22600">
    <property type="entry name" value="MTPAP-like_central"/>
    <property type="match status" value="1"/>
</dbReference>
<feature type="region of interest" description="Disordered" evidence="1">
    <location>
        <begin position="774"/>
        <end position="826"/>
    </location>
</feature>
<feature type="region of interest" description="Disordered" evidence="1">
    <location>
        <begin position="562"/>
        <end position="588"/>
    </location>
</feature>
<dbReference type="PANTHER" id="PTHR12271:SF40">
    <property type="entry name" value="POLY(A) RNA POLYMERASE GLD2"/>
    <property type="match status" value="1"/>
</dbReference>
<keyword evidence="4" id="KW-1185">Reference proteome</keyword>
<protein>
    <recommendedName>
        <fullName evidence="2">Poly(A) RNA polymerase mitochondrial-like central palm domain-containing protein</fullName>
    </recommendedName>
</protein>
<reference evidence="4" key="1">
    <citation type="journal article" date="2014" name="Proc. Natl. Acad. Sci. U.S.A.">
        <title>Extensive sampling of basidiomycete genomes demonstrates inadequacy of the white-rot/brown-rot paradigm for wood decay fungi.</title>
        <authorList>
            <person name="Riley R."/>
            <person name="Salamov A.A."/>
            <person name="Brown D.W."/>
            <person name="Nagy L.G."/>
            <person name="Floudas D."/>
            <person name="Held B.W."/>
            <person name="Levasseur A."/>
            <person name="Lombard V."/>
            <person name="Morin E."/>
            <person name="Otillar R."/>
            <person name="Lindquist E.A."/>
            <person name="Sun H."/>
            <person name="LaButti K.M."/>
            <person name="Schmutz J."/>
            <person name="Jabbour D."/>
            <person name="Luo H."/>
            <person name="Baker S.E."/>
            <person name="Pisabarro A.G."/>
            <person name="Walton J.D."/>
            <person name="Blanchette R.A."/>
            <person name="Henrissat B."/>
            <person name="Martin F."/>
            <person name="Cullen D."/>
            <person name="Hibbett D.S."/>
            <person name="Grigoriev I.V."/>
        </authorList>
    </citation>
    <scope>NUCLEOTIDE SEQUENCE [LARGE SCALE GENOMIC DNA]</scope>
    <source>
        <strain evidence="4">FD-172 SS1</strain>
    </source>
</reference>
<dbReference type="Gene3D" id="1.10.1410.10">
    <property type="match status" value="2"/>
</dbReference>
<feature type="region of interest" description="Disordered" evidence="1">
    <location>
        <begin position="431"/>
        <end position="465"/>
    </location>
</feature>
<evidence type="ECO:0000259" key="2">
    <source>
        <dbReference type="Pfam" id="PF22600"/>
    </source>
</evidence>
<evidence type="ECO:0000313" key="4">
    <source>
        <dbReference type="Proteomes" id="UP000027195"/>
    </source>
</evidence>
<feature type="compositionally biased region" description="Acidic residues" evidence="1">
    <location>
        <begin position="449"/>
        <end position="462"/>
    </location>
</feature>
<dbReference type="Gene3D" id="3.30.460.10">
    <property type="entry name" value="Beta Polymerase, domain 2"/>
    <property type="match status" value="1"/>
</dbReference>
<dbReference type="EMBL" id="KL198026">
    <property type="protein sequence ID" value="KDQ16689.1"/>
    <property type="molecule type" value="Genomic_DNA"/>
</dbReference>
<feature type="compositionally biased region" description="Low complexity" evidence="1">
    <location>
        <begin position="26"/>
        <end position="41"/>
    </location>
</feature>
<proteinExistence type="predicted"/>
<evidence type="ECO:0000256" key="1">
    <source>
        <dbReference type="SAM" id="MobiDB-lite"/>
    </source>
</evidence>
<dbReference type="CDD" id="cd05402">
    <property type="entry name" value="NT_PAP_TUTase"/>
    <property type="match status" value="1"/>
</dbReference>
<dbReference type="GO" id="GO:0016779">
    <property type="term" value="F:nucleotidyltransferase activity"/>
    <property type="evidence" value="ECO:0007669"/>
    <property type="project" value="UniProtKB-ARBA"/>
</dbReference>
<gene>
    <name evidence="3" type="ORF">BOTBODRAFT_144456</name>
</gene>
<dbReference type="HOGENOM" id="CLU_342876_0_0_1"/>
<dbReference type="InParanoid" id="A0A067MMA5"/>
<dbReference type="OrthoDB" id="2274644at2759"/>
<organism evidence="3 4">
    <name type="scientific">Botryobasidium botryosum (strain FD-172 SS1)</name>
    <dbReference type="NCBI Taxonomy" id="930990"/>
    <lineage>
        <taxon>Eukaryota</taxon>
        <taxon>Fungi</taxon>
        <taxon>Dikarya</taxon>
        <taxon>Basidiomycota</taxon>
        <taxon>Agaricomycotina</taxon>
        <taxon>Agaricomycetes</taxon>
        <taxon>Cantharellales</taxon>
        <taxon>Botryobasidiaceae</taxon>
        <taxon>Botryobasidium</taxon>
    </lineage>
</organism>